<feature type="transmembrane region" description="Helical" evidence="6">
    <location>
        <begin position="240"/>
        <end position="263"/>
    </location>
</feature>
<dbReference type="CDD" id="cd17393">
    <property type="entry name" value="MFS_MosC_like"/>
    <property type="match status" value="1"/>
</dbReference>
<evidence type="ECO:0000313" key="9">
    <source>
        <dbReference type="Proteomes" id="UP000675163"/>
    </source>
</evidence>
<accession>A0A940PNX3</accession>
<evidence type="ECO:0000259" key="7">
    <source>
        <dbReference type="PROSITE" id="PS50850"/>
    </source>
</evidence>
<dbReference type="PANTHER" id="PTHR23514">
    <property type="entry name" value="BYPASS OF STOP CODON PROTEIN 6"/>
    <property type="match status" value="1"/>
</dbReference>
<keyword evidence="9" id="KW-1185">Reference proteome</keyword>
<name>A0A940PNX3_9MICO</name>
<feature type="transmembrane region" description="Helical" evidence="6">
    <location>
        <begin position="168"/>
        <end position="189"/>
    </location>
</feature>
<dbReference type="Proteomes" id="UP000675163">
    <property type="component" value="Unassembled WGS sequence"/>
</dbReference>
<feature type="transmembrane region" description="Helical" evidence="6">
    <location>
        <begin position="275"/>
        <end position="294"/>
    </location>
</feature>
<dbReference type="InterPro" id="IPR036259">
    <property type="entry name" value="MFS_trans_sf"/>
</dbReference>
<evidence type="ECO:0000256" key="2">
    <source>
        <dbReference type="ARBA" id="ARBA00022692"/>
    </source>
</evidence>
<comment type="subcellular location">
    <subcellularLocation>
        <location evidence="1">Cell membrane</location>
        <topology evidence="1">Multi-pass membrane protein</topology>
    </subcellularLocation>
</comment>
<protein>
    <submittedName>
        <fullName evidence="8">MFS family arabinose efflux permease</fullName>
    </submittedName>
</protein>
<feature type="region of interest" description="Disordered" evidence="5">
    <location>
        <begin position="211"/>
        <end position="233"/>
    </location>
</feature>
<evidence type="ECO:0000256" key="6">
    <source>
        <dbReference type="SAM" id="Phobius"/>
    </source>
</evidence>
<feature type="transmembrane region" description="Helical" evidence="6">
    <location>
        <begin position="53"/>
        <end position="70"/>
    </location>
</feature>
<dbReference type="SUPFAM" id="SSF103473">
    <property type="entry name" value="MFS general substrate transporter"/>
    <property type="match status" value="1"/>
</dbReference>
<keyword evidence="2 6" id="KW-0812">Transmembrane</keyword>
<dbReference type="PROSITE" id="PS50850">
    <property type="entry name" value="MFS"/>
    <property type="match status" value="1"/>
</dbReference>
<dbReference type="AlphaFoldDB" id="A0A940PNX3"/>
<evidence type="ECO:0000256" key="4">
    <source>
        <dbReference type="ARBA" id="ARBA00023136"/>
    </source>
</evidence>
<feature type="domain" description="Major facilitator superfamily (MFS) profile" evidence="7">
    <location>
        <begin position="239"/>
        <end position="422"/>
    </location>
</feature>
<feature type="transmembrane region" description="Helical" evidence="6">
    <location>
        <begin position="363"/>
        <end position="381"/>
    </location>
</feature>
<keyword evidence="3 6" id="KW-1133">Transmembrane helix</keyword>
<proteinExistence type="predicted"/>
<feature type="transmembrane region" description="Helical" evidence="6">
    <location>
        <begin position="334"/>
        <end position="351"/>
    </location>
</feature>
<organism evidence="8 9">
    <name type="scientific">Leucobacter exalbidus</name>
    <dbReference type="NCBI Taxonomy" id="662960"/>
    <lineage>
        <taxon>Bacteria</taxon>
        <taxon>Bacillati</taxon>
        <taxon>Actinomycetota</taxon>
        <taxon>Actinomycetes</taxon>
        <taxon>Micrococcales</taxon>
        <taxon>Microbacteriaceae</taxon>
        <taxon>Leucobacter</taxon>
    </lineage>
</organism>
<dbReference type="EMBL" id="JAFIDA010000001">
    <property type="protein sequence ID" value="MBP1326633.1"/>
    <property type="molecule type" value="Genomic_DNA"/>
</dbReference>
<feature type="transmembrane region" description="Helical" evidence="6">
    <location>
        <begin position="12"/>
        <end position="33"/>
    </location>
</feature>
<evidence type="ECO:0000313" key="8">
    <source>
        <dbReference type="EMBL" id="MBP1326633.1"/>
    </source>
</evidence>
<evidence type="ECO:0000256" key="5">
    <source>
        <dbReference type="SAM" id="MobiDB-lite"/>
    </source>
</evidence>
<evidence type="ECO:0000256" key="1">
    <source>
        <dbReference type="ARBA" id="ARBA00004651"/>
    </source>
</evidence>
<dbReference type="Pfam" id="PF07690">
    <property type="entry name" value="MFS_1"/>
    <property type="match status" value="1"/>
</dbReference>
<keyword evidence="4 6" id="KW-0472">Membrane</keyword>
<dbReference type="InterPro" id="IPR051788">
    <property type="entry name" value="MFS_Transporter"/>
</dbReference>
<dbReference type="GO" id="GO:0022857">
    <property type="term" value="F:transmembrane transporter activity"/>
    <property type="evidence" value="ECO:0007669"/>
    <property type="project" value="InterPro"/>
</dbReference>
<gene>
    <name evidence="8" type="ORF">JOF28_001865</name>
</gene>
<comment type="caution">
    <text evidence="8">The sequence shown here is derived from an EMBL/GenBank/DDBJ whole genome shotgun (WGS) entry which is preliminary data.</text>
</comment>
<sequence length="422" mass="43199">MHSQASEHSRFATRWTYGVLAIFTLMGLGFGSWLSRIPAVRDHLGASTLEMSVFGFVLATGSVLGLVLAGHTVSWLGPRRTLAIGVVVQLFAMPTATVFFWMGMVPPAVACLAIFGFVFGTSDVAMNVSGASAEQALGKPRMPLLHAGFSLGSVAATGIGALAEAGGIAVPVHLGIMYALITIGVFTALRFVPHGQATHAGAGADAGTAAGADAGAGSGSTPAVPTPPVKTRSPWRDPRVLAVGVIVMSMSLAEGTASDWLPLAFADGRGATNQYATLMLTVFFVSMTATRFAGSWLLHRFGRVPVLRVSAVLVLCGVAIVILVAAPWASVLGVVLWGMGASLGFPVGISAAADNPATATRDVAAVAAIAYTALLLGPMLIGFLGEYFGLLSAFWPLVAFAALAFVLARSAKEPAPPAQPAA</sequence>
<feature type="transmembrane region" description="Helical" evidence="6">
    <location>
        <begin position="306"/>
        <end position="328"/>
    </location>
</feature>
<reference evidence="8" key="1">
    <citation type="submission" date="2021-02" db="EMBL/GenBank/DDBJ databases">
        <title>Sequencing the genomes of 1000 actinobacteria strains.</title>
        <authorList>
            <person name="Klenk H.-P."/>
        </authorList>
    </citation>
    <scope>NUCLEOTIDE SEQUENCE</scope>
    <source>
        <strain evidence="8">DSM 22850</strain>
    </source>
</reference>
<dbReference type="GO" id="GO:0005886">
    <property type="term" value="C:plasma membrane"/>
    <property type="evidence" value="ECO:0007669"/>
    <property type="project" value="UniProtKB-SubCell"/>
</dbReference>
<dbReference type="Gene3D" id="1.20.1250.20">
    <property type="entry name" value="MFS general substrate transporter like domains"/>
    <property type="match status" value="1"/>
</dbReference>
<feature type="compositionally biased region" description="Low complexity" evidence="5">
    <location>
        <begin position="211"/>
        <end position="223"/>
    </location>
</feature>
<dbReference type="PANTHER" id="PTHR23514:SF13">
    <property type="entry name" value="INNER MEMBRANE PROTEIN YBJJ"/>
    <property type="match status" value="1"/>
</dbReference>
<feature type="transmembrane region" description="Helical" evidence="6">
    <location>
        <begin position="107"/>
        <end position="130"/>
    </location>
</feature>
<feature type="transmembrane region" description="Helical" evidence="6">
    <location>
        <begin position="387"/>
        <end position="408"/>
    </location>
</feature>
<feature type="transmembrane region" description="Helical" evidence="6">
    <location>
        <begin position="142"/>
        <end position="162"/>
    </location>
</feature>
<dbReference type="RefSeq" id="WP_342452136.1">
    <property type="nucleotide sequence ID" value="NZ_JAFIDA010000001.1"/>
</dbReference>
<evidence type="ECO:0000256" key="3">
    <source>
        <dbReference type="ARBA" id="ARBA00022989"/>
    </source>
</evidence>
<dbReference type="InterPro" id="IPR020846">
    <property type="entry name" value="MFS_dom"/>
</dbReference>
<dbReference type="InterPro" id="IPR011701">
    <property type="entry name" value="MFS"/>
</dbReference>
<feature type="transmembrane region" description="Helical" evidence="6">
    <location>
        <begin position="82"/>
        <end position="101"/>
    </location>
</feature>